<feature type="region of interest" description="Disordered" evidence="1">
    <location>
        <begin position="393"/>
        <end position="421"/>
    </location>
</feature>
<sequence>MLLMYLYTVYPSYLGNPRLLYIVLVWSFDLLSSCLEAGFEERVWGLGFGTFPVRAACMRLIRHLCVGCGTAAGPRWGGNTLDLQRACPCEKYASSIYRPGGSSMQPISTQHYTSAGMKNHAQPMSIPTPLSLRRRSSPPLSTSATTTPSTSISTQTPLTPKFAHSGSFSSSFGLSSSPILAIRPGREEGKGAGAEVPMTPLAPHVLLPMVDRRGEMCNLMRHENNLGFFTSMRNRIGEDKYKELRSLWIESERSPVCTPGGGERRGMSDCEIIKMTREVLKPDHPDLWRSWCDIVGWSGTEHEILQAQRSSYSNPGSYDSTPTDENGGGAGMAVGSASKTSWSWMREEGGSRGMMDYSPEPQLSPGDVRSNPGSAVGYVDAYTGGVGAGLGMSGLERPRSGMGLGRRESDELDVLREEDEF</sequence>
<proteinExistence type="predicted"/>
<dbReference type="Proteomes" id="UP000033140">
    <property type="component" value="Unassembled WGS sequence"/>
</dbReference>
<feature type="compositionally biased region" description="Low complexity" evidence="1">
    <location>
        <begin position="125"/>
        <end position="160"/>
    </location>
</feature>
<comment type="caution">
    <text evidence="2">The sequence shown here is derived from an EMBL/GenBank/DDBJ whole genome shotgun (WGS) entry which is preliminary data.</text>
</comment>
<evidence type="ECO:0000313" key="3">
    <source>
        <dbReference type="Proteomes" id="UP000033140"/>
    </source>
</evidence>
<protein>
    <submittedName>
        <fullName evidence="2">Uncharacterized protein</fullName>
    </submittedName>
</protein>
<organism evidence="2 3">
    <name type="scientific">Saitoella complicata (strain BCRC 22490 / CBS 7301 / JCM 7358 / NBRC 10748 / NRRL Y-17804)</name>
    <dbReference type="NCBI Taxonomy" id="698492"/>
    <lineage>
        <taxon>Eukaryota</taxon>
        <taxon>Fungi</taxon>
        <taxon>Dikarya</taxon>
        <taxon>Ascomycota</taxon>
        <taxon>Taphrinomycotina</taxon>
        <taxon>Taphrinomycotina incertae sedis</taxon>
        <taxon>Saitoella</taxon>
    </lineage>
</organism>
<feature type="region of interest" description="Disordered" evidence="1">
    <location>
        <begin position="118"/>
        <end position="160"/>
    </location>
</feature>
<gene>
    <name evidence="2" type="ORF">G7K_6223-t1</name>
</gene>
<keyword evidence="3" id="KW-1185">Reference proteome</keyword>
<feature type="compositionally biased region" description="Basic and acidic residues" evidence="1">
    <location>
        <begin position="405"/>
        <end position="415"/>
    </location>
</feature>
<reference evidence="2 3" key="1">
    <citation type="journal article" date="2011" name="J. Gen. Appl. Microbiol.">
        <title>Draft genome sequencing of the enigmatic yeast Saitoella complicata.</title>
        <authorList>
            <person name="Nishida H."/>
            <person name="Hamamoto M."/>
            <person name="Sugiyama J."/>
        </authorList>
    </citation>
    <scope>NUCLEOTIDE SEQUENCE [LARGE SCALE GENOMIC DNA]</scope>
    <source>
        <strain evidence="2 3">NRRL Y-17804</strain>
    </source>
</reference>
<feature type="compositionally biased region" description="Polar residues" evidence="1">
    <location>
        <begin position="310"/>
        <end position="324"/>
    </location>
</feature>
<evidence type="ECO:0000313" key="2">
    <source>
        <dbReference type="EMBL" id="GAO52137.1"/>
    </source>
</evidence>
<feature type="region of interest" description="Disordered" evidence="1">
    <location>
        <begin position="310"/>
        <end position="341"/>
    </location>
</feature>
<name>A0A0E9NQI3_SAICN</name>
<reference evidence="2 3" key="2">
    <citation type="journal article" date="2014" name="J. Gen. Appl. Microbiol.">
        <title>The early diverging ascomycetous budding yeast Saitoella complicata has three histone deacetylases belonging to the Clr6, Hos2, and Rpd3 lineages.</title>
        <authorList>
            <person name="Nishida H."/>
            <person name="Matsumoto T."/>
            <person name="Kondo S."/>
            <person name="Hamamoto M."/>
            <person name="Yoshikawa H."/>
        </authorList>
    </citation>
    <scope>NUCLEOTIDE SEQUENCE [LARGE SCALE GENOMIC DNA]</scope>
    <source>
        <strain evidence="2 3">NRRL Y-17804</strain>
    </source>
</reference>
<dbReference type="AlphaFoldDB" id="A0A0E9NQI3"/>
<accession>A0A0E9NQI3</accession>
<evidence type="ECO:0000256" key="1">
    <source>
        <dbReference type="SAM" id="MobiDB-lite"/>
    </source>
</evidence>
<dbReference type="EMBL" id="BACD03000061">
    <property type="protein sequence ID" value="GAO52137.1"/>
    <property type="molecule type" value="Genomic_DNA"/>
</dbReference>
<reference evidence="2 3" key="3">
    <citation type="journal article" date="2015" name="Genome Announc.">
        <title>Draft Genome Sequence of the Archiascomycetous Yeast Saitoella complicata.</title>
        <authorList>
            <person name="Yamauchi K."/>
            <person name="Kondo S."/>
            <person name="Hamamoto M."/>
            <person name="Takahashi Y."/>
            <person name="Ogura Y."/>
            <person name="Hayashi T."/>
            <person name="Nishida H."/>
        </authorList>
    </citation>
    <scope>NUCLEOTIDE SEQUENCE [LARGE SCALE GENOMIC DNA]</scope>
    <source>
        <strain evidence="2 3">NRRL Y-17804</strain>
    </source>
</reference>